<protein>
    <submittedName>
        <fullName evidence="2">Uncharacterized protein</fullName>
    </submittedName>
</protein>
<keyword evidence="3" id="KW-1185">Reference proteome</keyword>
<evidence type="ECO:0000256" key="1">
    <source>
        <dbReference type="SAM" id="MobiDB-lite"/>
    </source>
</evidence>
<gene>
    <name evidence="2" type="ORF">RR46_00241</name>
</gene>
<feature type="region of interest" description="Disordered" evidence="1">
    <location>
        <begin position="1"/>
        <end position="95"/>
    </location>
</feature>
<feature type="compositionally biased region" description="Basic and acidic residues" evidence="1">
    <location>
        <begin position="155"/>
        <end position="164"/>
    </location>
</feature>
<dbReference type="STRING" id="66420.A0A0N1PHG5"/>
<feature type="compositionally biased region" description="Pro residues" evidence="1">
    <location>
        <begin position="62"/>
        <end position="71"/>
    </location>
</feature>
<evidence type="ECO:0000313" key="3">
    <source>
        <dbReference type="Proteomes" id="UP000053268"/>
    </source>
</evidence>
<proteinExistence type="predicted"/>
<feature type="compositionally biased region" description="Low complexity" evidence="1">
    <location>
        <begin position="72"/>
        <end position="81"/>
    </location>
</feature>
<organism evidence="2 3">
    <name type="scientific">Papilio xuthus</name>
    <name type="common">Asian swallowtail butterfly</name>
    <dbReference type="NCBI Taxonomy" id="66420"/>
    <lineage>
        <taxon>Eukaryota</taxon>
        <taxon>Metazoa</taxon>
        <taxon>Ecdysozoa</taxon>
        <taxon>Arthropoda</taxon>
        <taxon>Hexapoda</taxon>
        <taxon>Insecta</taxon>
        <taxon>Pterygota</taxon>
        <taxon>Neoptera</taxon>
        <taxon>Endopterygota</taxon>
        <taxon>Lepidoptera</taxon>
        <taxon>Glossata</taxon>
        <taxon>Ditrysia</taxon>
        <taxon>Papilionoidea</taxon>
        <taxon>Papilionidae</taxon>
        <taxon>Papilioninae</taxon>
        <taxon>Papilio</taxon>
    </lineage>
</organism>
<feature type="region of interest" description="Disordered" evidence="1">
    <location>
        <begin position="554"/>
        <end position="575"/>
    </location>
</feature>
<reference evidence="2 3" key="1">
    <citation type="journal article" date="2015" name="Nat. Commun.">
        <title>Outbred genome sequencing and CRISPR/Cas9 gene editing in butterflies.</title>
        <authorList>
            <person name="Li X."/>
            <person name="Fan D."/>
            <person name="Zhang W."/>
            <person name="Liu G."/>
            <person name="Zhang L."/>
            <person name="Zhao L."/>
            <person name="Fang X."/>
            <person name="Chen L."/>
            <person name="Dong Y."/>
            <person name="Chen Y."/>
            <person name="Ding Y."/>
            <person name="Zhao R."/>
            <person name="Feng M."/>
            <person name="Zhu Y."/>
            <person name="Feng Y."/>
            <person name="Jiang X."/>
            <person name="Zhu D."/>
            <person name="Xiang H."/>
            <person name="Feng X."/>
            <person name="Li S."/>
            <person name="Wang J."/>
            <person name="Zhang G."/>
            <person name="Kronforst M.R."/>
            <person name="Wang W."/>
        </authorList>
    </citation>
    <scope>NUCLEOTIDE SEQUENCE [LARGE SCALE GENOMIC DNA]</scope>
    <source>
        <strain evidence="2">Ya'a_city_454_Px</strain>
        <tissue evidence="2">Whole body</tissue>
    </source>
</reference>
<dbReference type="AlphaFoldDB" id="A0A0N1PHG5"/>
<sequence length="1205" mass="136380">MDELRTSFFLKSVKNRARPKPVETTSAEQEERNPAPHEPGPTIKPPESYKPTEESRFLDNPPFLPAKPIPHSPKISPSSIPNPNPSVTTTKQVEPGYPNYGGYIYSIPGYSAFQPVSYPGVVQPSQAALPHPEPTNSEFVPFTVVSNNSLPTSNQEEKTNEPKAVDTQSTAEKPKQQSDFEANFSPTVMPVTSLPEVKKDLIGDSKMSITSLVQGSGATVTIPTQHKEVKKKTNERFSLKTSIPISKIDMKCVTNPPDAFQTSLKKPIFNPTFPAKNDNTSKVEIQSNIVIKSAPISEFKKDTEIKEVKAIPSPASNNISTLINAAEMINKTETQFQPTVDNCNQQNLTQESRELTYMSQLPATPRPLFNPNMETNKPCFNKQTEGINDQKNQILFIQNKSPSNSKMLVTIQQQNPQVLVQRTSFDSKNLQTPSRLSSQGKKCKDEILNDNLSSSKVVALKRMHQENCDENDFENLITENQIYGNKIVVKEKCQGTLQEQDLKIKKVIEKPSQTDTKNVVLQPNFLYLSNVQFPANVMMIKNNKSINDNKVVKISSNDNKPNEVPTTSNADTSTKITKPQNATLNKEVHVLKSSNNVLQTLSNKSTDVVFQTPNQKVIMNTQIVYQVPMIVETDKTQTFVNDYTKPVTQNSEFQKPFEQPKTNDKLFIACPYQMDSKLQPKIVITNIRSKVSKIDELSSLDVYEKKKRLRRMKYLSNKDVKDIQKIEKKNVDLKNIITPEKMKAEIYKEFTNTKIKVIAKCTDEESDYDEEELKEYNTIINDYESTKEDNESNKIDFLAGLNLATQIVYKEKELERMERILKRDSIAAAYIAAGRLDKIFNDDKQPSAAKTTSTPTIPIRLGDVKPNDNERIRHRKQMFLSQLSLMQVTPKYKESYEKVWREIVRERKRRNGTLETDQILKQPKLQTEPIDLDPNGQLQMLTEIKKHVNENNNLIKKKLDSSCEDGDSIRMLAEKNFSELNRLSKMADRSVKHFSGQDTRKRDLNPGFDSENIQKTTIQIEQPFHNYPNLNIPNISNIISLKSTQNPTNITSSQATSMDEPQNSAAGAREMFNENTDRVQDFSCQVDETKSWPGIEAIISNYREFEIDRKKEIDSLYKRNTALRVEAAHITRSASRDAEIQLKKKKTQILPRSKGSSAPTIEPVTAVNANAKLLDAGTASDSGALCTAIRYTNEPHWFTKNGTTY</sequence>
<feature type="region of interest" description="Disordered" evidence="1">
    <location>
        <begin position="147"/>
        <end position="182"/>
    </location>
</feature>
<name>A0A0N1PHG5_PAPXU</name>
<dbReference type="EMBL" id="KQ458963">
    <property type="protein sequence ID" value="KPJ04537.1"/>
    <property type="molecule type" value="Genomic_DNA"/>
</dbReference>
<accession>A0A0N1PHG5</accession>
<evidence type="ECO:0000313" key="2">
    <source>
        <dbReference type="EMBL" id="KPJ04537.1"/>
    </source>
</evidence>
<dbReference type="Proteomes" id="UP000053268">
    <property type="component" value="Unassembled WGS sequence"/>
</dbReference>